<dbReference type="EMBL" id="BQMJ01000062">
    <property type="protein sequence ID" value="GJQ14958.1"/>
    <property type="molecule type" value="Genomic_DNA"/>
</dbReference>
<dbReference type="PROSITE" id="PS00092">
    <property type="entry name" value="N6_MTASE"/>
    <property type="match status" value="1"/>
</dbReference>
<name>A0A9C7Q1W3_9RHOD</name>
<keyword evidence="6" id="KW-1185">Reference proteome</keyword>
<sequence length="217" mass="24621">MNKTSCLELNDVYPPSEDTFLLVDAVTADKLFMQSYFQPFPSLVVEMGVGSGTVMKQVSSCYADNYAILYLATDIQYAALHSFSSGTTGHILEFLQSDLFTSLRPTDDWMCIFNPPYVATDEEEYMRGQTEQSDVATWAGGIQGRQLIDRFCEQLCEATANSHRVLLYLLLVDTNRPTEVLQFLRDKGNFVTVQLAHRRVGWESIRVYRCCKVSHSH</sequence>
<dbReference type="PANTHER" id="PTHR45875:SF1">
    <property type="entry name" value="METHYLTRANSFERASE N6AMT1"/>
    <property type="match status" value="1"/>
</dbReference>
<evidence type="ECO:0000256" key="1">
    <source>
        <dbReference type="ARBA" id="ARBA00006149"/>
    </source>
</evidence>
<proteinExistence type="inferred from homology"/>
<dbReference type="InterPro" id="IPR029063">
    <property type="entry name" value="SAM-dependent_MTases_sf"/>
</dbReference>
<comment type="caution">
    <text evidence="5">The sequence shown here is derived from an EMBL/GenBank/DDBJ whole genome shotgun (WGS) entry which is preliminary data.</text>
</comment>
<dbReference type="PANTHER" id="PTHR45875">
    <property type="entry name" value="METHYLTRANSFERASE N6AMT1"/>
    <property type="match status" value="1"/>
</dbReference>
<keyword evidence="2" id="KW-0489">Methyltransferase</keyword>
<gene>
    <name evidence="5" type="ORF">GpartN1_g6749.t1</name>
</gene>
<keyword evidence="4" id="KW-0949">S-adenosyl-L-methionine</keyword>
<keyword evidence="3" id="KW-0808">Transferase</keyword>
<dbReference type="GO" id="GO:0008757">
    <property type="term" value="F:S-adenosylmethionine-dependent methyltransferase activity"/>
    <property type="evidence" value="ECO:0007669"/>
    <property type="project" value="TreeGrafter"/>
</dbReference>
<reference evidence="5" key="2">
    <citation type="submission" date="2022-01" db="EMBL/GenBank/DDBJ databases">
        <authorList>
            <person name="Hirooka S."/>
            <person name="Miyagishima S.Y."/>
        </authorList>
    </citation>
    <scope>NUCLEOTIDE SEQUENCE</scope>
    <source>
        <strain evidence="5">NBRC 102759</strain>
    </source>
</reference>
<dbReference type="GO" id="GO:0003676">
    <property type="term" value="F:nucleic acid binding"/>
    <property type="evidence" value="ECO:0007669"/>
    <property type="project" value="InterPro"/>
</dbReference>
<dbReference type="GO" id="GO:0032259">
    <property type="term" value="P:methylation"/>
    <property type="evidence" value="ECO:0007669"/>
    <property type="project" value="UniProtKB-KW"/>
</dbReference>
<evidence type="ECO:0000313" key="5">
    <source>
        <dbReference type="EMBL" id="GJQ14958.1"/>
    </source>
</evidence>
<evidence type="ECO:0000256" key="3">
    <source>
        <dbReference type="ARBA" id="ARBA00022679"/>
    </source>
</evidence>
<evidence type="ECO:0000313" key="6">
    <source>
        <dbReference type="Proteomes" id="UP001061958"/>
    </source>
</evidence>
<dbReference type="GO" id="GO:0035657">
    <property type="term" value="C:eRF1 methyltransferase complex"/>
    <property type="evidence" value="ECO:0007669"/>
    <property type="project" value="TreeGrafter"/>
</dbReference>
<dbReference type="Gene3D" id="3.40.50.150">
    <property type="entry name" value="Vaccinia Virus protein VP39"/>
    <property type="match status" value="1"/>
</dbReference>
<dbReference type="AlphaFoldDB" id="A0A9C7Q1W3"/>
<evidence type="ECO:0000256" key="4">
    <source>
        <dbReference type="ARBA" id="ARBA00022691"/>
    </source>
</evidence>
<dbReference type="InterPro" id="IPR002052">
    <property type="entry name" value="DNA_methylase_N6_adenine_CS"/>
</dbReference>
<reference evidence="5" key="1">
    <citation type="journal article" date="2022" name="Proc. Natl. Acad. Sci. U.S.A.">
        <title>Life cycle and functional genomics of the unicellular red alga Galdieria for elucidating algal and plant evolution and industrial use.</title>
        <authorList>
            <person name="Hirooka S."/>
            <person name="Itabashi T."/>
            <person name="Ichinose T.M."/>
            <person name="Onuma R."/>
            <person name="Fujiwara T."/>
            <person name="Yamashita S."/>
            <person name="Jong L.W."/>
            <person name="Tomita R."/>
            <person name="Iwane A.H."/>
            <person name="Miyagishima S.Y."/>
        </authorList>
    </citation>
    <scope>NUCLEOTIDE SEQUENCE</scope>
    <source>
        <strain evidence="5">NBRC 102759</strain>
    </source>
</reference>
<dbReference type="OrthoDB" id="406152at2759"/>
<dbReference type="InterPro" id="IPR052190">
    <property type="entry name" value="Euk-Arch_PrmC-MTase"/>
</dbReference>
<protein>
    <submittedName>
        <fullName evidence="5">Uncharacterized protein</fullName>
    </submittedName>
</protein>
<comment type="similarity">
    <text evidence="1">Belongs to the eukaryotic/archaeal PrmC-related family.</text>
</comment>
<organism evidence="5 6">
    <name type="scientific">Galdieria partita</name>
    <dbReference type="NCBI Taxonomy" id="83374"/>
    <lineage>
        <taxon>Eukaryota</taxon>
        <taxon>Rhodophyta</taxon>
        <taxon>Bangiophyceae</taxon>
        <taxon>Galdieriales</taxon>
        <taxon>Galdieriaceae</taxon>
        <taxon>Galdieria</taxon>
    </lineage>
</organism>
<dbReference type="GO" id="GO:0008276">
    <property type="term" value="F:protein methyltransferase activity"/>
    <property type="evidence" value="ECO:0007669"/>
    <property type="project" value="TreeGrafter"/>
</dbReference>
<dbReference type="Proteomes" id="UP001061958">
    <property type="component" value="Unassembled WGS sequence"/>
</dbReference>
<evidence type="ECO:0000256" key="2">
    <source>
        <dbReference type="ARBA" id="ARBA00022603"/>
    </source>
</evidence>
<accession>A0A9C7Q1W3</accession>
<dbReference type="SUPFAM" id="SSF53335">
    <property type="entry name" value="S-adenosyl-L-methionine-dependent methyltransferases"/>
    <property type="match status" value="1"/>
</dbReference>